<gene>
    <name evidence="4" type="ORF">METZ01_LOCUS159402</name>
</gene>
<keyword evidence="2" id="KW-0479">Metal-binding</keyword>
<dbReference type="InterPro" id="IPR011234">
    <property type="entry name" value="Fumarylacetoacetase-like_C"/>
</dbReference>
<dbReference type="InterPro" id="IPR051121">
    <property type="entry name" value="FAH"/>
</dbReference>
<evidence type="ECO:0000256" key="1">
    <source>
        <dbReference type="ARBA" id="ARBA00010211"/>
    </source>
</evidence>
<evidence type="ECO:0000259" key="3">
    <source>
        <dbReference type="Pfam" id="PF01557"/>
    </source>
</evidence>
<dbReference type="InterPro" id="IPR036663">
    <property type="entry name" value="Fumarylacetoacetase_C_sf"/>
</dbReference>
<dbReference type="AlphaFoldDB" id="A0A382AYM2"/>
<feature type="domain" description="Fumarylacetoacetase-like C-terminal" evidence="3">
    <location>
        <begin position="226"/>
        <end position="367"/>
    </location>
</feature>
<organism evidence="4">
    <name type="scientific">marine metagenome</name>
    <dbReference type="NCBI Taxonomy" id="408172"/>
    <lineage>
        <taxon>unclassified sequences</taxon>
        <taxon>metagenomes</taxon>
        <taxon>ecological metagenomes</taxon>
    </lineage>
</organism>
<protein>
    <recommendedName>
        <fullName evidence="3">Fumarylacetoacetase-like C-terminal domain-containing protein</fullName>
    </recommendedName>
</protein>
<dbReference type="GO" id="GO:0046872">
    <property type="term" value="F:metal ion binding"/>
    <property type="evidence" value="ECO:0007669"/>
    <property type="project" value="UniProtKB-KW"/>
</dbReference>
<evidence type="ECO:0000256" key="2">
    <source>
        <dbReference type="ARBA" id="ARBA00022723"/>
    </source>
</evidence>
<comment type="similarity">
    <text evidence="1">Belongs to the FAH family.</text>
</comment>
<dbReference type="PANTHER" id="PTHR42796:SF7">
    <property type="entry name" value="2-DEHYDRO-3-DEOXY-D-ARABINONATE DEHYDRATASE"/>
    <property type="match status" value="1"/>
</dbReference>
<dbReference type="GO" id="GO:0003824">
    <property type="term" value="F:catalytic activity"/>
    <property type="evidence" value="ECO:0007669"/>
    <property type="project" value="InterPro"/>
</dbReference>
<sequence length="393" mass="41548">MTRLSLTPTNTCPASGLSGCFVGRVWLPGDGGGPTPVSVTDEGVFDISSVSPTLSGLLAADKPCAAAESGKGQKLGDVADILANTAFQDRNSVKPYFLAPADLHALKACGVTFVRSMLERVIEEQAKGDPDQASEIRNLISTEIGQSLADVAPGSEEAARIKTVLTKRGLWSQYLEVGIGADAEVFTKSQPMAAVGTGAEIGVHPNSIWNNPEPEVVLAIAPSGNIVGVTLGNDVNLRDFEGRSALLLGKAKDNRASCAIGPFIRLFDEGFKLDHVREMEIGLSVKGTDGFELSGHSSISEISRDLADLSDYACGAHNHYPDGLLLFTGTMFAPTKDRDAKDQGFTHHIGDIVTISNPLLGSLTNQVNHTDKIPPWTFGIGALMANLAKRELL</sequence>
<dbReference type="SUPFAM" id="SSF56529">
    <property type="entry name" value="FAH"/>
    <property type="match status" value="1"/>
</dbReference>
<dbReference type="PANTHER" id="PTHR42796">
    <property type="entry name" value="FUMARYLACETOACETATE HYDROLASE DOMAIN-CONTAINING PROTEIN 2A-RELATED"/>
    <property type="match status" value="1"/>
</dbReference>
<proteinExistence type="inferred from homology"/>
<name>A0A382AYM2_9ZZZZ</name>
<dbReference type="GO" id="GO:0044281">
    <property type="term" value="P:small molecule metabolic process"/>
    <property type="evidence" value="ECO:0007669"/>
    <property type="project" value="UniProtKB-ARBA"/>
</dbReference>
<dbReference type="Gene3D" id="3.90.850.10">
    <property type="entry name" value="Fumarylacetoacetase-like, C-terminal domain"/>
    <property type="match status" value="1"/>
</dbReference>
<evidence type="ECO:0000313" key="4">
    <source>
        <dbReference type="EMBL" id="SVB06548.1"/>
    </source>
</evidence>
<reference evidence="4" key="1">
    <citation type="submission" date="2018-05" db="EMBL/GenBank/DDBJ databases">
        <authorList>
            <person name="Lanie J.A."/>
            <person name="Ng W.-L."/>
            <person name="Kazmierczak K.M."/>
            <person name="Andrzejewski T.M."/>
            <person name="Davidsen T.M."/>
            <person name="Wayne K.J."/>
            <person name="Tettelin H."/>
            <person name="Glass J.I."/>
            <person name="Rusch D."/>
            <person name="Podicherti R."/>
            <person name="Tsui H.-C.T."/>
            <person name="Winkler M.E."/>
        </authorList>
    </citation>
    <scope>NUCLEOTIDE SEQUENCE</scope>
</reference>
<dbReference type="EMBL" id="UINC01027388">
    <property type="protein sequence ID" value="SVB06548.1"/>
    <property type="molecule type" value="Genomic_DNA"/>
</dbReference>
<accession>A0A382AYM2</accession>
<dbReference type="Pfam" id="PF01557">
    <property type="entry name" value="FAA_hydrolase"/>
    <property type="match status" value="1"/>
</dbReference>
<dbReference type="PROSITE" id="PS51257">
    <property type="entry name" value="PROKAR_LIPOPROTEIN"/>
    <property type="match status" value="1"/>
</dbReference>